<evidence type="ECO:0000313" key="2">
    <source>
        <dbReference type="Proteomes" id="UP000004699"/>
    </source>
</evidence>
<protein>
    <submittedName>
        <fullName evidence="1">Uncharacterized protein</fullName>
    </submittedName>
</protein>
<reference evidence="2" key="1">
    <citation type="journal article" date="2013" name="BMC Microbiol.">
        <title>Taxonomy and evolution of bacteriochlorophyll a-containing members of the OM60/NOR5 clade of marine gammaproteobacteria: description of Luminiphilus syltensis gen. nov., sp. nov., reclassification of Haliea rubra as Pseudohaliea rubra gen. nov., comb. nov., and emendation of Chromatocurvus halotolerans.</title>
        <authorList>
            <person name="Spring S."/>
            <person name="Riedel T."/>
            <person name="Sproer C."/>
            <person name="Yan S."/>
            <person name="Harder J."/>
            <person name="Fuchs B.M."/>
        </authorList>
    </citation>
    <scope>NUCLEOTIDE SEQUENCE [LARGE SCALE GENOMIC DNA]</scope>
    <source>
        <strain evidence="2">NOR51-B</strain>
    </source>
</reference>
<sequence>MNADIGKAGAGPLRCLGLSTGKLIHCDGRPVAGVFAREACASVVDVEMKSAWSKV</sequence>
<dbReference type="Proteomes" id="UP000004699">
    <property type="component" value="Unassembled WGS sequence"/>
</dbReference>
<dbReference type="EMBL" id="DS999411">
    <property type="protein sequence ID" value="EED34095.1"/>
    <property type="molecule type" value="Genomic_DNA"/>
</dbReference>
<proteinExistence type="predicted"/>
<keyword evidence="2" id="KW-1185">Reference proteome</keyword>
<gene>
    <name evidence="1" type="ORF">NOR51B_32</name>
</gene>
<name>B8KSQ9_9GAMM</name>
<dbReference type="AlphaFoldDB" id="B8KSQ9"/>
<dbReference type="HOGENOM" id="CLU_3026884_0_0_6"/>
<organism evidence="1 2">
    <name type="scientific">Luminiphilus syltensis NOR5-1B</name>
    <dbReference type="NCBI Taxonomy" id="565045"/>
    <lineage>
        <taxon>Bacteria</taxon>
        <taxon>Pseudomonadati</taxon>
        <taxon>Pseudomonadota</taxon>
        <taxon>Gammaproteobacteria</taxon>
        <taxon>Cellvibrionales</taxon>
        <taxon>Halieaceae</taxon>
        <taxon>Luminiphilus</taxon>
    </lineage>
</organism>
<evidence type="ECO:0000313" key="1">
    <source>
        <dbReference type="EMBL" id="EED34095.1"/>
    </source>
</evidence>
<accession>B8KSQ9</accession>
<dbReference type="RefSeq" id="WP_009018843.1">
    <property type="nucleotide sequence ID" value="NZ_DS999411.1"/>
</dbReference>
<dbReference type="STRING" id="565045.NOR51B_32"/>